<evidence type="ECO:0000313" key="1">
    <source>
        <dbReference type="EMBL" id="CAL8117281.1"/>
    </source>
</evidence>
<organism evidence="1 2">
    <name type="scientific">Orchesella dallaii</name>
    <dbReference type="NCBI Taxonomy" id="48710"/>
    <lineage>
        <taxon>Eukaryota</taxon>
        <taxon>Metazoa</taxon>
        <taxon>Ecdysozoa</taxon>
        <taxon>Arthropoda</taxon>
        <taxon>Hexapoda</taxon>
        <taxon>Collembola</taxon>
        <taxon>Entomobryomorpha</taxon>
        <taxon>Entomobryoidea</taxon>
        <taxon>Orchesellidae</taxon>
        <taxon>Orchesellinae</taxon>
        <taxon>Orchesella</taxon>
    </lineage>
</organism>
<dbReference type="Proteomes" id="UP001642540">
    <property type="component" value="Unassembled WGS sequence"/>
</dbReference>
<gene>
    <name evidence="1" type="ORF">ODALV1_LOCUS17615</name>
</gene>
<protein>
    <submittedName>
        <fullName evidence="1">Uncharacterized protein</fullName>
    </submittedName>
</protein>
<name>A0ABP1R1J5_9HEXA</name>
<proteinExistence type="predicted"/>
<sequence>MKVNSPTTPNHKFTTKSNATSAALSTVIPAIVPTKDSTLSTIATAEGGLASTTIAFSPEAIEAEVRLC</sequence>
<comment type="caution">
    <text evidence="1">The sequence shown here is derived from an EMBL/GenBank/DDBJ whole genome shotgun (WGS) entry which is preliminary data.</text>
</comment>
<dbReference type="EMBL" id="CAXLJM020000054">
    <property type="protein sequence ID" value="CAL8117281.1"/>
    <property type="molecule type" value="Genomic_DNA"/>
</dbReference>
<reference evidence="1 2" key="1">
    <citation type="submission" date="2024-08" db="EMBL/GenBank/DDBJ databases">
        <authorList>
            <person name="Cucini C."/>
            <person name="Frati F."/>
        </authorList>
    </citation>
    <scope>NUCLEOTIDE SEQUENCE [LARGE SCALE GENOMIC DNA]</scope>
</reference>
<accession>A0ABP1R1J5</accession>
<keyword evidence="2" id="KW-1185">Reference proteome</keyword>
<evidence type="ECO:0000313" key="2">
    <source>
        <dbReference type="Proteomes" id="UP001642540"/>
    </source>
</evidence>